<dbReference type="InterPro" id="IPR006175">
    <property type="entry name" value="YjgF/YER057c/UK114"/>
</dbReference>
<protein>
    <submittedName>
        <fullName evidence="2">Putative endoribonuclease l-psp</fullName>
    </submittedName>
</protein>
<dbReference type="AlphaFoldDB" id="A0A023FE27"/>
<dbReference type="PANTHER" id="PTHR11803">
    <property type="entry name" value="2-IMINOBUTANOATE/2-IMINOPROPANOATE DEAMINASE RIDA"/>
    <property type="match status" value="1"/>
</dbReference>
<accession>A0A023FE27</accession>
<dbReference type="CDD" id="cd00448">
    <property type="entry name" value="YjgF_YER057c_UK114_family"/>
    <property type="match status" value="1"/>
</dbReference>
<evidence type="ECO:0000313" key="2">
    <source>
        <dbReference type="EMBL" id="JAC20226.1"/>
    </source>
</evidence>
<reference evidence="2" key="1">
    <citation type="submission" date="2014-03" db="EMBL/GenBank/DDBJ databases">
        <title>The sialotranscriptome of Amblyomma triste, Amblyomma parvum and Amblyomma cajennense ticks, uncovered by 454-based RNA-seq.</title>
        <authorList>
            <person name="Garcia G.R."/>
            <person name="Gardinassi L.G."/>
            <person name="Ribeiro J.M."/>
            <person name="Anatriello E."/>
            <person name="Ferreira B.R."/>
            <person name="Moreira H.N."/>
            <person name="Mafra C."/>
            <person name="Olegario M.M."/>
            <person name="Szabo P.J."/>
            <person name="Miranda-Santos I.K."/>
            <person name="Maruyama S.R."/>
        </authorList>
    </citation>
    <scope>NUCLEOTIDE SEQUENCE</scope>
    <source>
        <strain evidence="2">Uberlandia</strain>
        <tissue evidence="2">Salivary glands</tissue>
    </source>
</reference>
<dbReference type="GO" id="GO:0005829">
    <property type="term" value="C:cytosol"/>
    <property type="evidence" value="ECO:0007669"/>
    <property type="project" value="TreeGrafter"/>
</dbReference>
<dbReference type="InterPro" id="IPR035959">
    <property type="entry name" value="RutC-like_sf"/>
</dbReference>
<dbReference type="GO" id="GO:0019239">
    <property type="term" value="F:deaminase activity"/>
    <property type="evidence" value="ECO:0007669"/>
    <property type="project" value="TreeGrafter"/>
</dbReference>
<dbReference type="PROSITE" id="PS01094">
    <property type="entry name" value="UPF0076"/>
    <property type="match status" value="1"/>
</dbReference>
<dbReference type="InterPro" id="IPR019897">
    <property type="entry name" value="RidA_CS"/>
</dbReference>
<evidence type="ECO:0000256" key="1">
    <source>
        <dbReference type="ARBA" id="ARBA00010552"/>
    </source>
</evidence>
<dbReference type="PANTHER" id="PTHR11803:SF39">
    <property type="entry name" value="2-IMINOBUTANOATE_2-IMINOPROPANOATE DEAMINASE"/>
    <property type="match status" value="1"/>
</dbReference>
<proteinExistence type="evidence at transcript level"/>
<dbReference type="NCBIfam" id="TIGR00004">
    <property type="entry name" value="Rid family detoxifying hydrolase"/>
    <property type="match status" value="1"/>
</dbReference>
<dbReference type="EMBL" id="GBBK01004256">
    <property type="protein sequence ID" value="JAC20226.1"/>
    <property type="molecule type" value="mRNA"/>
</dbReference>
<sequence>MPQTKTVINTPNAPKAIGPYSHAVRVGNTVYVSGQVGSHPGTNKFDAGIVAQTRQTLINLGNILQAAGMSLDNVVKCTIYLASMDDYKDMNKVYAEFFQKDFPARAAFQVAKLPENSLVEIDAIAVDHTA</sequence>
<dbReference type="Pfam" id="PF01042">
    <property type="entry name" value="Ribonuc_L-PSP"/>
    <property type="match status" value="1"/>
</dbReference>
<name>A0A023FE27_AMBCJ</name>
<comment type="similarity">
    <text evidence="1">Belongs to the RutC family.</text>
</comment>
<organism evidence="2">
    <name type="scientific">Amblyomma cajennense</name>
    <name type="common">Cayenne tick</name>
    <name type="synonym">Acarus cajennensis</name>
    <dbReference type="NCBI Taxonomy" id="34607"/>
    <lineage>
        <taxon>Eukaryota</taxon>
        <taxon>Metazoa</taxon>
        <taxon>Ecdysozoa</taxon>
        <taxon>Arthropoda</taxon>
        <taxon>Chelicerata</taxon>
        <taxon>Arachnida</taxon>
        <taxon>Acari</taxon>
        <taxon>Parasitiformes</taxon>
        <taxon>Ixodida</taxon>
        <taxon>Ixodoidea</taxon>
        <taxon>Ixodidae</taxon>
        <taxon>Amblyomminae</taxon>
        <taxon>Amblyomma</taxon>
    </lineage>
</organism>
<dbReference type="SUPFAM" id="SSF55298">
    <property type="entry name" value="YjgF-like"/>
    <property type="match status" value="1"/>
</dbReference>
<dbReference type="InterPro" id="IPR006056">
    <property type="entry name" value="RidA"/>
</dbReference>
<dbReference type="FunFam" id="3.30.1330.40:FF:000001">
    <property type="entry name" value="L-PSP family endoribonuclease"/>
    <property type="match status" value="1"/>
</dbReference>
<dbReference type="Gene3D" id="3.30.1330.40">
    <property type="entry name" value="RutC-like"/>
    <property type="match status" value="1"/>
</dbReference>
<dbReference type="GO" id="GO:0005739">
    <property type="term" value="C:mitochondrion"/>
    <property type="evidence" value="ECO:0007669"/>
    <property type="project" value="TreeGrafter"/>
</dbReference>